<evidence type="ECO:0000313" key="1">
    <source>
        <dbReference type="EMBL" id="KAH0873768.1"/>
    </source>
</evidence>
<protein>
    <submittedName>
        <fullName evidence="1">Uncharacterized protein</fullName>
    </submittedName>
</protein>
<reference evidence="1 2" key="1">
    <citation type="submission" date="2021-05" db="EMBL/GenBank/DDBJ databases">
        <title>Genome Assembly of Synthetic Allotetraploid Brassica napus Reveals Homoeologous Exchanges between Subgenomes.</title>
        <authorList>
            <person name="Davis J.T."/>
        </authorList>
    </citation>
    <scope>NUCLEOTIDE SEQUENCE [LARGE SCALE GENOMIC DNA]</scope>
    <source>
        <strain evidence="2">cv. Da-Ae</strain>
        <tissue evidence="1">Seedling</tissue>
    </source>
</reference>
<evidence type="ECO:0000313" key="2">
    <source>
        <dbReference type="Proteomes" id="UP000824890"/>
    </source>
</evidence>
<sequence>MCGPSSISSHLFGSTEISSMTHLFPFPLLERIDQ</sequence>
<accession>A0ABQ7Z0R6</accession>
<comment type="caution">
    <text evidence="1">The sequence shown here is derived from an EMBL/GenBank/DDBJ whole genome shotgun (WGS) entry which is preliminary data.</text>
</comment>
<dbReference type="EMBL" id="JAGKQM010000016">
    <property type="protein sequence ID" value="KAH0873768.1"/>
    <property type="molecule type" value="Genomic_DNA"/>
</dbReference>
<organism evidence="1 2">
    <name type="scientific">Brassica napus</name>
    <name type="common">Rape</name>
    <dbReference type="NCBI Taxonomy" id="3708"/>
    <lineage>
        <taxon>Eukaryota</taxon>
        <taxon>Viridiplantae</taxon>
        <taxon>Streptophyta</taxon>
        <taxon>Embryophyta</taxon>
        <taxon>Tracheophyta</taxon>
        <taxon>Spermatophyta</taxon>
        <taxon>Magnoliopsida</taxon>
        <taxon>eudicotyledons</taxon>
        <taxon>Gunneridae</taxon>
        <taxon>Pentapetalae</taxon>
        <taxon>rosids</taxon>
        <taxon>malvids</taxon>
        <taxon>Brassicales</taxon>
        <taxon>Brassicaceae</taxon>
        <taxon>Brassiceae</taxon>
        <taxon>Brassica</taxon>
    </lineage>
</organism>
<keyword evidence="2" id="KW-1185">Reference proteome</keyword>
<name>A0ABQ7Z0R6_BRANA</name>
<proteinExistence type="predicted"/>
<gene>
    <name evidence="1" type="ORF">HID58_071130</name>
</gene>
<dbReference type="Proteomes" id="UP000824890">
    <property type="component" value="Unassembled WGS sequence"/>
</dbReference>